<evidence type="ECO:0000256" key="1">
    <source>
        <dbReference type="SAM" id="MobiDB-lite"/>
    </source>
</evidence>
<feature type="compositionally biased region" description="Low complexity" evidence="1">
    <location>
        <begin position="47"/>
        <end position="61"/>
    </location>
</feature>
<dbReference type="Proteomes" id="UP000309215">
    <property type="component" value="Unassembled WGS sequence"/>
</dbReference>
<evidence type="ECO:0000313" key="3">
    <source>
        <dbReference type="Proteomes" id="UP000309215"/>
    </source>
</evidence>
<protein>
    <submittedName>
        <fullName evidence="2">Uncharacterized protein</fullName>
    </submittedName>
</protein>
<sequence>MGPPAPRVPALRGAPEALDRLYLNAERAREEQRLGLAGKKKGRAVSEAAGAGDEAEAPAPKKAGKGAKKAPGKQGTLF</sequence>
<comment type="caution">
    <text evidence="2">The sequence shown here is derived from an EMBL/GenBank/DDBJ whole genome shotgun (WGS) entry which is preliminary data.</text>
</comment>
<feature type="compositionally biased region" description="Basic residues" evidence="1">
    <location>
        <begin position="62"/>
        <end position="71"/>
    </location>
</feature>
<name>A0A4U1IQK7_9BACT</name>
<feature type="region of interest" description="Disordered" evidence="1">
    <location>
        <begin position="33"/>
        <end position="78"/>
    </location>
</feature>
<dbReference type="EMBL" id="SSMQ01000085">
    <property type="protein sequence ID" value="TKC96501.1"/>
    <property type="molecule type" value="Genomic_DNA"/>
</dbReference>
<dbReference type="AlphaFoldDB" id="A0A4U1IQK7"/>
<gene>
    <name evidence="2" type="ORF">E8A74_45015</name>
</gene>
<dbReference type="RefSeq" id="WP_136935343.1">
    <property type="nucleotide sequence ID" value="NZ_SSMQ01000085.1"/>
</dbReference>
<reference evidence="2 3" key="1">
    <citation type="submission" date="2019-04" db="EMBL/GenBank/DDBJ databases">
        <authorList>
            <person name="Li Y."/>
            <person name="Wang J."/>
        </authorList>
    </citation>
    <scope>NUCLEOTIDE SEQUENCE [LARGE SCALE GENOMIC DNA]</scope>
    <source>
        <strain evidence="2 3">DSM 14668</strain>
    </source>
</reference>
<accession>A0A4U1IQK7</accession>
<proteinExistence type="predicted"/>
<evidence type="ECO:0000313" key="2">
    <source>
        <dbReference type="EMBL" id="TKC96501.1"/>
    </source>
</evidence>
<organism evidence="2 3">
    <name type="scientific">Polyangium fumosum</name>
    <dbReference type="NCBI Taxonomy" id="889272"/>
    <lineage>
        <taxon>Bacteria</taxon>
        <taxon>Pseudomonadati</taxon>
        <taxon>Myxococcota</taxon>
        <taxon>Polyangia</taxon>
        <taxon>Polyangiales</taxon>
        <taxon>Polyangiaceae</taxon>
        <taxon>Polyangium</taxon>
    </lineage>
</organism>
<keyword evidence="3" id="KW-1185">Reference proteome</keyword>